<feature type="domain" description="Flavodoxin-like fold" evidence="7">
    <location>
        <begin position="3"/>
        <end position="200"/>
    </location>
</feature>
<organism evidence="8 9">
    <name type="scientific">Paenibacillus sepulcri</name>
    <dbReference type="NCBI Taxonomy" id="359917"/>
    <lineage>
        <taxon>Bacteria</taxon>
        <taxon>Bacillati</taxon>
        <taxon>Bacillota</taxon>
        <taxon>Bacilli</taxon>
        <taxon>Bacillales</taxon>
        <taxon>Paenibacillaceae</taxon>
        <taxon>Paenibacillus</taxon>
    </lineage>
</organism>
<comment type="caution">
    <text evidence="8">The sequence shown here is derived from an EMBL/GenBank/DDBJ whole genome shotgun (WGS) entry which is preliminary data.</text>
</comment>
<dbReference type="PANTHER" id="PTHR43741">
    <property type="entry name" value="FMN-DEPENDENT NADH-AZOREDUCTASE 1"/>
    <property type="match status" value="1"/>
</dbReference>
<dbReference type="InterPro" id="IPR003680">
    <property type="entry name" value="Flavodoxin_fold"/>
</dbReference>
<comment type="subunit">
    <text evidence="6">Homodimer.</text>
</comment>
<reference evidence="8 9" key="1">
    <citation type="submission" date="2021-07" db="EMBL/GenBank/DDBJ databases">
        <title>Paenibacillus radiodurans sp. nov., isolated from the southeastern edge of Tengger Desert.</title>
        <authorList>
            <person name="Zhang G."/>
        </authorList>
    </citation>
    <scope>NUCLEOTIDE SEQUENCE [LARGE SCALE GENOMIC DNA]</scope>
    <source>
        <strain evidence="8 9">CCM 7311</strain>
    </source>
</reference>
<dbReference type="NCBIfam" id="NF010075">
    <property type="entry name" value="PRK13556.1"/>
    <property type="match status" value="1"/>
</dbReference>
<keyword evidence="1 6" id="KW-0285">Flavoprotein</keyword>
<dbReference type="Proteomes" id="UP001519887">
    <property type="component" value="Unassembled WGS sequence"/>
</dbReference>
<dbReference type="InterPro" id="IPR050104">
    <property type="entry name" value="FMN-dep_NADH:Q_OxRdtase_AzoR1"/>
</dbReference>
<dbReference type="SUPFAM" id="SSF52218">
    <property type="entry name" value="Flavoproteins"/>
    <property type="match status" value="1"/>
</dbReference>
<dbReference type="Pfam" id="PF02525">
    <property type="entry name" value="Flavodoxin_2"/>
    <property type="match status" value="1"/>
</dbReference>
<dbReference type="EMBL" id="JAHZIK010000798">
    <property type="protein sequence ID" value="MBW7457264.1"/>
    <property type="molecule type" value="Genomic_DNA"/>
</dbReference>
<evidence type="ECO:0000313" key="8">
    <source>
        <dbReference type="EMBL" id="MBW7457264.1"/>
    </source>
</evidence>
<dbReference type="PANTHER" id="PTHR43741:SF4">
    <property type="entry name" value="FMN-DEPENDENT NADH:QUINONE OXIDOREDUCTASE"/>
    <property type="match status" value="1"/>
</dbReference>
<evidence type="ECO:0000256" key="1">
    <source>
        <dbReference type="ARBA" id="ARBA00022630"/>
    </source>
</evidence>
<dbReference type="Gene3D" id="3.40.50.360">
    <property type="match status" value="1"/>
</dbReference>
<gene>
    <name evidence="6" type="primary">azoR</name>
    <name evidence="8" type="ORF">K0U00_24800</name>
</gene>
<dbReference type="GO" id="GO:0016491">
    <property type="term" value="F:oxidoreductase activity"/>
    <property type="evidence" value="ECO:0007669"/>
    <property type="project" value="UniProtKB-KW"/>
</dbReference>
<dbReference type="InterPro" id="IPR023048">
    <property type="entry name" value="NADH:quinone_OxRdtase_FMN_depd"/>
</dbReference>
<comment type="catalytic activity">
    <reaction evidence="6">
        <text>2 a quinone + NADH + H(+) = 2 a 1,4-benzosemiquinone + NAD(+)</text>
        <dbReference type="Rhea" id="RHEA:65952"/>
        <dbReference type="ChEBI" id="CHEBI:15378"/>
        <dbReference type="ChEBI" id="CHEBI:57540"/>
        <dbReference type="ChEBI" id="CHEBI:57945"/>
        <dbReference type="ChEBI" id="CHEBI:132124"/>
        <dbReference type="ChEBI" id="CHEBI:134225"/>
    </reaction>
</comment>
<comment type="similarity">
    <text evidence="6">Belongs to the azoreductase type 1 family.</text>
</comment>
<keyword evidence="4 6" id="KW-0520">NAD</keyword>
<accession>A0ABS7C8L8</accession>
<keyword evidence="2 6" id="KW-0288">FMN</keyword>
<evidence type="ECO:0000259" key="7">
    <source>
        <dbReference type="Pfam" id="PF02525"/>
    </source>
</evidence>
<name>A0ABS7C8L8_9BACL</name>
<comment type="catalytic activity">
    <reaction evidence="5">
        <text>N,N-dimethyl-1,4-phenylenediamine + anthranilate + 2 NAD(+) = 2-(4-dimethylaminophenyl)diazenylbenzoate + 2 NADH + 2 H(+)</text>
        <dbReference type="Rhea" id="RHEA:55872"/>
        <dbReference type="ChEBI" id="CHEBI:15378"/>
        <dbReference type="ChEBI" id="CHEBI:15783"/>
        <dbReference type="ChEBI" id="CHEBI:16567"/>
        <dbReference type="ChEBI" id="CHEBI:57540"/>
        <dbReference type="ChEBI" id="CHEBI:57945"/>
        <dbReference type="ChEBI" id="CHEBI:71579"/>
        <dbReference type="EC" id="1.7.1.17"/>
    </reaction>
    <physiologicalReaction direction="right-to-left" evidence="5">
        <dbReference type="Rhea" id="RHEA:55874"/>
    </physiologicalReaction>
</comment>
<comment type="function">
    <text evidence="6">Also exhibits azoreductase activity. Catalyzes the reductive cleavage of the azo bond in aromatic azo compounds to the corresponding amines.</text>
</comment>
<protein>
    <recommendedName>
        <fullName evidence="6">FMN dependent NADH:quinone oxidoreductase</fullName>
        <ecNumber evidence="6">1.6.5.-</ecNumber>
    </recommendedName>
    <alternativeName>
        <fullName evidence="6">Azo-dye reductase</fullName>
    </alternativeName>
    <alternativeName>
        <fullName evidence="6">FMN-dependent NADH-azo compound oxidoreductase</fullName>
    </alternativeName>
    <alternativeName>
        <fullName evidence="6">FMN-dependent NADH-azoreductase</fullName>
        <ecNumber evidence="6">1.7.1.17</ecNumber>
    </alternativeName>
</protein>
<dbReference type="EC" id="1.7.1.17" evidence="6"/>
<dbReference type="EC" id="1.6.5.-" evidence="6"/>
<evidence type="ECO:0000256" key="6">
    <source>
        <dbReference type="HAMAP-Rule" id="MF_01216"/>
    </source>
</evidence>
<keyword evidence="3 6" id="KW-0560">Oxidoreductase</keyword>
<comment type="caution">
    <text evidence="6">Lacks conserved residue(s) required for the propagation of feature annotation.</text>
</comment>
<dbReference type="HAMAP" id="MF_01216">
    <property type="entry name" value="Azoreductase_type1"/>
    <property type="match status" value="1"/>
</dbReference>
<proteinExistence type="inferred from homology"/>
<comment type="function">
    <text evidence="6">Quinone reductase that provides resistance to thiol-specific stress caused by electrophilic quinones.</text>
</comment>
<evidence type="ECO:0000313" key="9">
    <source>
        <dbReference type="Proteomes" id="UP001519887"/>
    </source>
</evidence>
<evidence type="ECO:0000256" key="5">
    <source>
        <dbReference type="ARBA" id="ARBA00048542"/>
    </source>
</evidence>
<evidence type="ECO:0000256" key="2">
    <source>
        <dbReference type="ARBA" id="ARBA00022643"/>
    </source>
</evidence>
<evidence type="ECO:0000256" key="3">
    <source>
        <dbReference type="ARBA" id="ARBA00023002"/>
    </source>
</evidence>
<keyword evidence="9" id="KW-1185">Reference proteome</keyword>
<dbReference type="InterPro" id="IPR029039">
    <property type="entry name" value="Flavoprotein-like_sf"/>
</dbReference>
<dbReference type="RefSeq" id="WP_210039918.1">
    <property type="nucleotide sequence ID" value="NZ_JBHLVU010000008.1"/>
</dbReference>
<comment type="cofactor">
    <cofactor evidence="6">
        <name>FMN</name>
        <dbReference type="ChEBI" id="CHEBI:58210"/>
    </cofactor>
    <text evidence="6">Binds 1 FMN per subunit.</text>
</comment>
<sequence>MENILFVKANDRPSDQAVSSRMYDTFLNNYRKSHPNDSITEVNLFNVELPYFGNTTLSGLYKLSQGLETSPEEKKAADIANFYLEQFMAADKIIFAFPLWNYTVPGPLVTYISYIMQAGKTFKYTSEGPIGLAADKKVALLTARGGDYSLEFMASMEMALNYIKTAIRLMGIHNPDSVVIEGHAQYQDRTQDIIDSGLKETADLAARF</sequence>
<evidence type="ECO:0000256" key="4">
    <source>
        <dbReference type="ARBA" id="ARBA00023027"/>
    </source>
</evidence>